<dbReference type="AlphaFoldDB" id="A0A9D2H388"/>
<sequence length="263" mass="29815">MNIIRMGEAAHAGGFKVLREHGYPHYLLLITKTPALFEYEGEWRKAPAGCALLFRPGQRHSYTALGDAYSDFWAHIQSNSLLLYEGFPFGRPIPLAAPERFFALFSVMLGEFFSARRTRESVLSSLCSALVEMLSSEVELKGTLFYSFLSLREDIFRSPECEWTAEGAAARLNLSKGYFHTLYKQYFGTTFLLDVIVSRVQAAEDLLSSSQESVSRIAERCGYLNEEHFIRQFSQFTGTTPHRYRLKLKSQGAGKSSESVREL</sequence>
<comment type="caution">
    <text evidence="5">The sequence shown here is derived from an EMBL/GenBank/DDBJ whole genome shotgun (WGS) entry which is preliminary data.</text>
</comment>
<reference evidence="5" key="1">
    <citation type="journal article" date="2021" name="PeerJ">
        <title>Extensive microbial diversity within the chicken gut microbiome revealed by metagenomics and culture.</title>
        <authorList>
            <person name="Gilroy R."/>
            <person name="Ravi A."/>
            <person name="Getino M."/>
            <person name="Pursley I."/>
            <person name="Horton D.L."/>
            <person name="Alikhan N.F."/>
            <person name="Baker D."/>
            <person name="Gharbi K."/>
            <person name="Hall N."/>
            <person name="Watson M."/>
            <person name="Adriaenssens E.M."/>
            <person name="Foster-Nyarko E."/>
            <person name="Jarju S."/>
            <person name="Secka A."/>
            <person name="Antonio M."/>
            <person name="Oren A."/>
            <person name="Chaudhuri R.R."/>
            <person name="La Ragione R."/>
            <person name="Hildebrand F."/>
            <person name="Pallen M.J."/>
        </authorList>
    </citation>
    <scope>NUCLEOTIDE SEQUENCE</scope>
    <source>
        <strain evidence="5">CHK156-179</strain>
    </source>
</reference>
<dbReference type="GO" id="GO:0003700">
    <property type="term" value="F:DNA-binding transcription factor activity"/>
    <property type="evidence" value="ECO:0007669"/>
    <property type="project" value="InterPro"/>
</dbReference>
<reference evidence="5" key="2">
    <citation type="submission" date="2021-04" db="EMBL/GenBank/DDBJ databases">
        <authorList>
            <person name="Gilroy R."/>
        </authorList>
    </citation>
    <scope>NUCLEOTIDE SEQUENCE</scope>
    <source>
        <strain evidence="5">CHK156-179</strain>
    </source>
</reference>
<dbReference type="InterPro" id="IPR009057">
    <property type="entry name" value="Homeodomain-like_sf"/>
</dbReference>
<dbReference type="Gene3D" id="1.10.10.60">
    <property type="entry name" value="Homeodomain-like"/>
    <property type="match status" value="1"/>
</dbReference>
<dbReference type="Proteomes" id="UP000824221">
    <property type="component" value="Unassembled WGS sequence"/>
</dbReference>
<dbReference type="PANTHER" id="PTHR43280">
    <property type="entry name" value="ARAC-FAMILY TRANSCRIPTIONAL REGULATOR"/>
    <property type="match status" value="1"/>
</dbReference>
<dbReference type="InterPro" id="IPR020449">
    <property type="entry name" value="Tscrpt_reg_AraC-type_HTH"/>
</dbReference>
<dbReference type="InterPro" id="IPR018062">
    <property type="entry name" value="HTH_AraC-typ_CS"/>
</dbReference>
<dbReference type="PANTHER" id="PTHR43280:SF2">
    <property type="entry name" value="HTH-TYPE TRANSCRIPTIONAL REGULATOR EXSA"/>
    <property type="match status" value="1"/>
</dbReference>
<name>A0A9D2H388_9FIRM</name>
<evidence type="ECO:0000256" key="2">
    <source>
        <dbReference type="ARBA" id="ARBA00023125"/>
    </source>
</evidence>
<dbReference type="InterPro" id="IPR037923">
    <property type="entry name" value="HTH-like"/>
</dbReference>
<dbReference type="Pfam" id="PF12833">
    <property type="entry name" value="HTH_18"/>
    <property type="match status" value="1"/>
</dbReference>
<dbReference type="SMART" id="SM00342">
    <property type="entry name" value="HTH_ARAC"/>
    <property type="match status" value="1"/>
</dbReference>
<protein>
    <submittedName>
        <fullName evidence="5">AraC family transcriptional regulator</fullName>
    </submittedName>
</protein>
<dbReference type="GO" id="GO:0043565">
    <property type="term" value="F:sequence-specific DNA binding"/>
    <property type="evidence" value="ECO:0007669"/>
    <property type="project" value="InterPro"/>
</dbReference>
<dbReference type="Pfam" id="PF02311">
    <property type="entry name" value="AraC_binding"/>
    <property type="match status" value="1"/>
</dbReference>
<gene>
    <name evidence="5" type="ORF">H9797_06270</name>
</gene>
<proteinExistence type="predicted"/>
<keyword evidence="2" id="KW-0238">DNA-binding</keyword>
<dbReference type="PROSITE" id="PS00041">
    <property type="entry name" value="HTH_ARAC_FAMILY_1"/>
    <property type="match status" value="1"/>
</dbReference>
<keyword evidence="1" id="KW-0805">Transcription regulation</keyword>
<organism evidence="5 6">
    <name type="scientific">Candidatus Gallimonas gallistercoris</name>
    <dbReference type="NCBI Taxonomy" id="2838602"/>
    <lineage>
        <taxon>Bacteria</taxon>
        <taxon>Bacillati</taxon>
        <taxon>Bacillota</taxon>
        <taxon>Clostridia</taxon>
        <taxon>Candidatus Gallimonas</taxon>
    </lineage>
</organism>
<dbReference type="PROSITE" id="PS01124">
    <property type="entry name" value="HTH_ARAC_FAMILY_2"/>
    <property type="match status" value="1"/>
</dbReference>
<evidence type="ECO:0000313" key="6">
    <source>
        <dbReference type="Proteomes" id="UP000824221"/>
    </source>
</evidence>
<keyword evidence="3" id="KW-0804">Transcription</keyword>
<dbReference type="SUPFAM" id="SSF46689">
    <property type="entry name" value="Homeodomain-like"/>
    <property type="match status" value="1"/>
</dbReference>
<feature type="domain" description="HTH araC/xylS-type" evidence="4">
    <location>
        <begin position="151"/>
        <end position="247"/>
    </location>
</feature>
<dbReference type="InterPro" id="IPR018060">
    <property type="entry name" value="HTH_AraC"/>
</dbReference>
<evidence type="ECO:0000313" key="5">
    <source>
        <dbReference type="EMBL" id="HJA02959.1"/>
    </source>
</evidence>
<dbReference type="PRINTS" id="PR00032">
    <property type="entry name" value="HTHARAC"/>
</dbReference>
<dbReference type="InterPro" id="IPR003313">
    <property type="entry name" value="AraC-bd"/>
</dbReference>
<evidence type="ECO:0000256" key="3">
    <source>
        <dbReference type="ARBA" id="ARBA00023163"/>
    </source>
</evidence>
<dbReference type="SUPFAM" id="SSF51215">
    <property type="entry name" value="Regulatory protein AraC"/>
    <property type="match status" value="1"/>
</dbReference>
<evidence type="ECO:0000256" key="1">
    <source>
        <dbReference type="ARBA" id="ARBA00023015"/>
    </source>
</evidence>
<evidence type="ECO:0000259" key="4">
    <source>
        <dbReference type="PROSITE" id="PS01124"/>
    </source>
</evidence>
<dbReference type="EMBL" id="DXAJ01000094">
    <property type="protein sequence ID" value="HJA02959.1"/>
    <property type="molecule type" value="Genomic_DNA"/>
</dbReference>
<accession>A0A9D2H388</accession>